<dbReference type="InterPro" id="IPR003593">
    <property type="entry name" value="AAA+_ATPase"/>
</dbReference>
<dbReference type="FunCoup" id="A0A1Y1YLN7">
    <property type="interactions" value="204"/>
</dbReference>
<dbReference type="CDD" id="cd00009">
    <property type="entry name" value="AAA"/>
    <property type="match status" value="1"/>
</dbReference>
<dbReference type="InParanoid" id="A0A1Y1YLN7"/>
<dbReference type="EMBL" id="MCFE01000105">
    <property type="protein sequence ID" value="ORX98927.1"/>
    <property type="molecule type" value="Genomic_DNA"/>
</dbReference>
<dbReference type="STRING" id="1314790.A0A1Y1YLN7"/>
<dbReference type="InterPro" id="IPR028299">
    <property type="entry name" value="ClpA/B_CS2"/>
</dbReference>
<dbReference type="GO" id="GO:0005524">
    <property type="term" value="F:ATP binding"/>
    <property type="evidence" value="ECO:0007669"/>
    <property type="project" value="UniProtKB-KW"/>
</dbReference>
<dbReference type="Proteomes" id="UP000193498">
    <property type="component" value="Unassembled WGS sequence"/>
</dbReference>
<keyword evidence="4 6" id="KW-0067">ATP-binding</keyword>
<dbReference type="InterPro" id="IPR041546">
    <property type="entry name" value="ClpA/ClpB_AAA_lid"/>
</dbReference>
<dbReference type="InterPro" id="IPR001270">
    <property type="entry name" value="ClpA/B"/>
</dbReference>
<feature type="domain" description="AAA+ ATPase" evidence="9">
    <location>
        <begin position="421"/>
        <end position="570"/>
    </location>
</feature>
<dbReference type="PRINTS" id="PR00300">
    <property type="entry name" value="CLPPROTEASEA"/>
</dbReference>
<dbReference type="FunFam" id="3.40.50.300:FF:000120">
    <property type="entry name" value="ATP-dependent chaperone ClpB"/>
    <property type="match status" value="1"/>
</dbReference>
<dbReference type="GO" id="GO:0034605">
    <property type="term" value="P:cellular response to heat"/>
    <property type="evidence" value="ECO:0007669"/>
    <property type="project" value="TreeGrafter"/>
</dbReference>
<feature type="domain" description="Clp ATPase C-terminal" evidence="10">
    <location>
        <begin position="557"/>
        <end position="643"/>
    </location>
</feature>
<name>A0A1Y1YLN7_9FUNG</name>
<keyword evidence="5 6" id="KW-0143">Chaperone</keyword>
<evidence type="ECO:0000256" key="2">
    <source>
        <dbReference type="ARBA" id="ARBA00022737"/>
    </source>
</evidence>
<keyword evidence="3 6" id="KW-0547">Nucleotide-binding</keyword>
<dbReference type="InterPro" id="IPR019489">
    <property type="entry name" value="Clp_ATPase_C"/>
</dbReference>
<dbReference type="PROSITE" id="PS00871">
    <property type="entry name" value="CLPAB_2"/>
    <property type="match status" value="1"/>
</dbReference>
<dbReference type="InterPro" id="IPR027417">
    <property type="entry name" value="P-loop_NTPase"/>
</dbReference>
<dbReference type="Pfam" id="PF00004">
    <property type="entry name" value="AAA"/>
    <property type="match status" value="1"/>
</dbReference>
<evidence type="ECO:0000259" key="9">
    <source>
        <dbReference type="SMART" id="SM00382"/>
    </source>
</evidence>
<evidence type="ECO:0000256" key="8">
    <source>
        <dbReference type="SAM" id="MobiDB-lite"/>
    </source>
</evidence>
<evidence type="ECO:0000313" key="12">
    <source>
        <dbReference type="Proteomes" id="UP000193498"/>
    </source>
</evidence>
<evidence type="ECO:0000256" key="5">
    <source>
        <dbReference type="ARBA" id="ARBA00023186"/>
    </source>
</evidence>
<feature type="coiled-coil region" evidence="7">
    <location>
        <begin position="236"/>
        <end position="316"/>
    </location>
</feature>
<dbReference type="GO" id="GO:0043335">
    <property type="term" value="P:protein unfolding"/>
    <property type="evidence" value="ECO:0007669"/>
    <property type="project" value="TreeGrafter"/>
</dbReference>
<dbReference type="GO" id="GO:0005759">
    <property type="term" value="C:mitochondrial matrix"/>
    <property type="evidence" value="ECO:0007669"/>
    <property type="project" value="TreeGrafter"/>
</dbReference>
<dbReference type="GO" id="GO:0042026">
    <property type="term" value="P:protein refolding"/>
    <property type="evidence" value="ECO:0007669"/>
    <property type="project" value="TreeGrafter"/>
</dbReference>
<dbReference type="Pfam" id="PF10431">
    <property type="entry name" value="ClpB_D2-small"/>
    <property type="match status" value="1"/>
</dbReference>
<dbReference type="FunFam" id="3.40.50.300:FF:000010">
    <property type="entry name" value="Chaperone clpB 1, putative"/>
    <property type="match status" value="1"/>
</dbReference>
<reference evidence="11 12" key="1">
    <citation type="submission" date="2016-07" db="EMBL/GenBank/DDBJ databases">
        <title>Pervasive Adenine N6-methylation of Active Genes in Fungi.</title>
        <authorList>
            <consortium name="DOE Joint Genome Institute"/>
            <person name="Mondo S.J."/>
            <person name="Dannebaum R.O."/>
            <person name="Kuo R.C."/>
            <person name="Labutti K."/>
            <person name="Haridas S."/>
            <person name="Kuo A."/>
            <person name="Salamov A."/>
            <person name="Ahrendt S.R."/>
            <person name="Lipzen A."/>
            <person name="Sullivan W."/>
            <person name="Andreopoulos W.B."/>
            <person name="Clum A."/>
            <person name="Lindquist E."/>
            <person name="Daum C."/>
            <person name="Ramamoorthy G.K."/>
            <person name="Gryganskyi A."/>
            <person name="Culley D."/>
            <person name="Magnuson J.K."/>
            <person name="James T.Y."/>
            <person name="O'Malley M.A."/>
            <person name="Stajich J.E."/>
            <person name="Spatafora J.W."/>
            <person name="Visel A."/>
            <person name="Grigoriev I.V."/>
        </authorList>
    </citation>
    <scope>NUCLEOTIDE SEQUENCE [LARGE SCALE GENOMIC DNA]</scope>
    <source>
        <strain evidence="11 12">CBS 931.73</strain>
    </source>
</reference>
<gene>
    <name evidence="11" type="ORF">K493DRAFT_213523</name>
</gene>
<sequence length="689" mass="77436">DPVIGRDEEIRRTLEGRNTRRTKNNPVLIGEAGVGKTAIAEGLAQRIVANEVPESIQGRRVVALDLGSLVAGAKYRGEFEDRLKSVLKEVTEAEGKIILFVDEIHNLLGLGKSEGAMDAGNLLKPALARGQLRCVGATTVDEYRKYIMQDPALARRFQQVMVEEPTVQDTISILRGLRERYEVHHGVRIADSALVSAALHSHRYITDRFLPDKAIDLVDEACSKLRLQQESKPEQLETLDRQIMTMQIELESLRKESDAISIERREKLQAKLEEKQNESQKMTKMWNEERSKLDEIKRVKEDLEQARVNLEAAQRMGNFQRASELRYGVIPNLEKRLPKENSLEDESESFIHECVTSNDIARVVSRMTGIPVANLMRGEREKLLHMEDVLSKRVVGQDEAITAVAEAVRLSRAGLQNPSRPIASFLFLGPTGVGKTELCKTIAKFLFDTENAIIRVDMSEYMEKFSVSRLIGSPPGYVGHEEGGELTEAIRRKPYAVVLLDEMEKAHRDVSNILLQVLDDGVLTDSKGRKIDFKNTIIIMTSNLGADALVHDINKEGVRALRDIVDVRIKEVEERTSDRQIKVDIDMEARDWLGDHGYDPAYGARPLNRLIQKKLLNPLARLLIDGGVRAGETAKVRVKKLGSGETELEVQRNHEPGELQHDEAKNLKENLAPVGDEEIYDPNKDDKSA</sequence>
<feature type="domain" description="AAA+ ATPase" evidence="9">
    <location>
        <begin position="22"/>
        <end position="166"/>
    </location>
</feature>
<dbReference type="Pfam" id="PF17871">
    <property type="entry name" value="AAA_lid_9"/>
    <property type="match status" value="1"/>
</dbReference>
<accession>A0A1Y1YLN7</accession>
<dbReference type="Gene3D" id="3.40.50.300">
    <property type="entry name" value="P-loop containing nucleotide triphosphate hydrolases"/>
    <property type="match status" value="3"/>
</dbReference>
<feature type="compositionally biased region" description="Basic and acidic residues" evidence="8">
    <location>
        <begin position="649"/>
        <end position="665"/>
    </location>
</feature>
<evidence type="ECO:0000256" key="7">
    <source>
        <dbReference type="SAM" id="Coils"/>
    </source>
</evidence>
<dbReference type="InterPro" id="IPR003959">
    <property type="entry name" value="ATPase_AAA_core"/>
</dbReference>
<organism evidence="11 12">
    <name type="scientific">Basidiobolus meristosporus CBS 931.73</name>
    <dbReference type="NCBI Taxonomy" id="1314790"/>
    <lineage>
        <taxon>Eukaryota</taxon>
        <taxon>Fungi</taxon>
        <taxon>Fungi incertae sedis</taxon>
        <taxon>Zoopagomycota</taxon>
        <taxon>Entomophthoromycotina</taxon>
        <taxon>Basidiobolomycetes</taxon>
        <taxon>Basidiobolales</taxon>
        <taxon>Basidiobolaceae</taxon>
        <taxon>Basidiobolus</taxon>
    </lineage>
</organism>
<evidence type="ECO:0000259" key="10">
    <source>
        <dbReference type="SMART" id="SM01086"/>
    </source>
</evidence>
<dbReference type="PROSITE" id="PS00870">
    <property type="entry name" value="CLPAB_1"/>
    <property type="match status" value="1"/>
</dbReference>
<dbReference type="GO" id="GO:0016887">
    <property type="term" value="F:ATP hydrolysis activity"/>
    <property type="evidence" value="ECO:0007669"/>
    <property type="project" value="InterPro"/>
</dbReference>
<dbReference type="PANTHER" id="PTHR11638">
    <property type="entry name" value="ATP-DEPENDENT CLP PROTEASE"/>
    <property type="match status" value="1"/>
</dbReference>
<dbReference type="SUPFAM" id="SSF52540">
    <property type="entry name" value="P-loop containing nucleoside triphosphate hydrolases"/>
    <property type="match status" value="2"/>
</dbReference>
<comment type="similarity">
    <text evidence="1 6">Belongs to the ClpA/ClpB family.</text>
</comment>
<dbReference type="CDD" id="cd19499">
    <property type="entry name" value="RecA-like_ClpB_Hsp104-like"/>
    <property type="match status" value="1"/>
</dbReference>
<evidence type="ECO:0000256" key="1">
    <source>
        <dbReference type="ARBA" id="ARBA00008675"/>
    </source>
</evidence>
<comment type="caution">
    <text evidence="11">The sequence shown here is derived from an EMBL/GenBank/DDBJ whole genome shotgun (WGS) entry which is preliminary data.</text>
</comment>
<feature type="region of interest" description="Disordered" evidence="8">
    <location>
        <begin position="670"/>
        <end position="689"/>
    </location>
</feature>
<keyword evidence="7" id="KW-0175">Coiled coil</keyword>
<keyword evidence="2" id="KW-0677">Repeat</keyword>
<evidence type="ECO:0000256" key="6">
    <source>
        <dbReference type="RuleBase" id="RU004432"/>
    </source>
</evidence>
<dbReference type="Pfam" id="PF07724">
    <property type="entry name" value="AAA_2"/>
    <property type="match status" value="1"/>
</dbReference>
<dbReference type="SMART" id="SM00382">
    <property type="entry name" value="AAA"/>
    <property type="match status" value="2"/>
</dbReference>
<evidence type="ECO:0000256" key="3">
    <source>
        <dbReference type="ARBA" id="ARBA00022741"/>
    </source>
</evidence>
<protein>
    <submittedName>
        <fullName evidence="11">p-loop containing nucleoside triphosphate hydrolase protein</fullName>
    </submittedName>
</protein>
<dbReference type="PANTHER" id="PTHR11638:SF176">
    <property type="entry name" value="HEAT SHOCK PROTEIN 78, MITOCHONDRIAL"/>
    <property type="match status" value="1"/>
</dbReference>
<dbReference type="FunFam" id="3.40.50.300:FF:000025">
    <property type="entry name" value="ATP-dependent Clp protease subunit"/>
    <property type="match status" value="1"/>
</dbReference>
<evidence type="ECO:0000313" key="11">
    <source>
        <dbReference type="EMBL" id="ORX98927.1"/>
    </source>
</evidence>
<feature type="region of interest" description="Disordered" evidence="8">
    <location>
        <begin position="646"/>
        <end position="665"/>
    </location>
</feature>
<dbReference type="AlphaFoldDB" id="A0A1Y1YLN7"/>
<dbReference type="OrthoDB" id="47330at2759"/>
<dbReference type="InterPro" id="IPR018368">
    <property type="entry name" value="ClpA/B_CS1"/>
</dbReference>
<keyword evidence="11" id="KW-0378">Hydrolase</keyword>
<feature type="non-terminal residue" evidence="11">
    <location>
        <position position="1"/>
    </location>
</feature>
<dbReference type="SMART" id="SM01086">
    <property type="entry name" value="ClpB_D2-small"/>
    <property type="match status" value="1"/>
</dbReference>
<proteinExistence type="inferred from homology"/>
<keyword evidence="12" id="KW-1185">Reference proteome</keyword>
<dbReference type="InterPro" id="IPR050130">
    <property type="entry name" value="ClpA_ClpB"/>
</dbReference>
<evidence type="ECO:0000256" key="4">
    <source>
        <dbReference type="ARBA" id="ARBA00022840"/>
    </source>
</evidence>